<comment type="caution">
    <text evidence="3">The sequence shown here is derived from an EMBL/GenBank/DDBJ whole genome shotgun (WGS) entry which is preliminary data.</text>
</comment>
<dbReference type="eggNOG" id="ENOG502R0WX">
    <property type="taxonomic scope" value="Eukaryota"/>
</dbReference>
<reference evidence="3 4" key="1">
    <citation type="journal article" date="2010" name="Proc. Natl. Acad. Sci. U.S.A.">
        <title>Insights into evolution of multicellular fungi from the assembled chromosomes of the mushroom Coprinopsis cinerea (Coprinus cinereus).</title>
        <authorList>
            <person name="Stajich J.E."/>
            <person name="Wilke S.K."/>
            <person name="Ahren D."/>
            <person name="Au C.H."/>
            <person name="Birren B.W."/>
            <person name="Borodovsky M."/>
            <person name="Burns C."/>
            <person name="Canback B."/>
            <person name="Casselton L.A."/>
            <person name="Cheng C.K."/>
            <person name="Deng J."/>
            <person name="Dietrich F.S."/>
            <person name="Fargo D.C."/>
            <person name="Farman M.L."/>
            <person name="Gathman A.C."/>
            <person name="Goldberg J."/>
            <person name="Guigo R."/>
            <person name="Hoegger P.J."/>
            <person name="Hooker J.B."/>
            <person name="Huggins A."/>
            <person name="James T.Y."/>
            <person name="Kamada T."/>
            <person name="Kilaru S."/>
            <person name="Kodira C."/>
            <person name="Kues U."/>
            <person name="Kupfer D."/>
            <person name="Kwan H.S."/>
            <person name="Lomsadze A."/>
            <person name="Li W."/>
            <person name="Lilly W.W."/>
            <person name="Ma L.J."/>
            <person name="Mackey A.J."/>
            <person name="Manning G."/>
            <person name="Martin F."/>
            <person name="Muraguchi H."/>
            <person name="Natvig D.O."/>
            <person name="Palmerini H."/>
            <person name="Ramesh M.A."/>
            <person name="Rehmeyer C.J."/>
            <person name="Roe B.A."/>
            <person name="Shenoy N."/>
            <person name="Stanke M."/>
            <person name="Ter-Hovhannisyan V."/>
            <person name="Tunlid A."/>
            <person name="Velagapudi R."/>
            <person name="Vision T.J."/>
            <person name="Zeng Q."/>
            <person name="Zolan M.E."/>
            <person name="Pukkila P.J."/>
        </authorList>
    </citation>
    <scope>NUCLEOTIDE SEQUENCE [LARGE SCALE GENOMIC DNA]</scope>
    <source>
        <strain evidence="4">Okayama-7 / 130 / ATCC MYA-4618 / FGSC 9003</strain>
    </source>
</reference>
<dbReference type="VEuPathDB" id="FungiDB:CC1G_02243"/>
<organism evidence="3 4">
    <name type="scientific">Coprinopsis cinerea (strain Okayama-7 / 130 / ATCC MYA-4618 / FGSC 9003)</name>
    <name type="common">Inky cap fungus</name>
    <name type="synonym">Hormographiella aspergillata</name>
    <dbReference type="NCBI Taxonomy" id="240176"/>
    <lineage>
        <taxon>Eukaryota</taxon>
        <taxon>Fungi</taxon>
        <taxon>Dikarya</taxon>
        <taxon>Basidiomycota</taxon>
        <taxon>Agaricomycotina</taxon>
        <taxon>Agaricomycetes</taxon>
        <taxon>Agaricomycetidae</taxon>
        <taxon>Agaricales</taxon>
        <taxon>Agaricineae</taxon>
        <taxon>Psathyrellaceae</taxon>
        <taxon>Coprinopsis</taxon>
    </lineage>
</organism>
<keyword evidence="3" id="KW-0808">Transferase</keyword>
<evidence type="ECO:0000313" key="4">
    <source>
        <dbReference type="Proteomes" id="UP000001861"/>
    </source>
</evidence>
<sequence length="671" mass="75186">MDGEFVEVTFDEFASAYLPFNPRDEDVEATINHMATAASIRFGELIAPRDAGEDETGFLPQLRAIFSSIEDGPAPAGRRRNSFKYRDCRTYSTGSCTLGSSALIHAGLASGNLEPSNAAVVVKYRRLSTDELQNAREVVSANVQIMNEDVRRMYCYGMTIESDKVRFWYHCRSHSAVSQPFGFVEEPKKLVKSLLSFLFSTEEELGYDPLVYRVSEDYIYELDDTGTRRFFRTRGPPLSDRRSNCITGRMTRVWKVVEVDSTSSYATVLGEPAILKDVWIDQSAMTERQVQQALFMDIEDYWRNVDVEKEARLEKVRDVARKLQTQVRSGEYRKWFLTILLDCEGKVTSPLPKGARQRSGLLSEQQILPPGSHTATRHPLSQTEPSSNLSRLFSPKKQYRSLVKEVCIPVGDIERLDQVFHVLDGAIRPLLLMFGARWVHRDISAGNILGHLHTSGVDPEYQAKLGDLEYARRYSSSPDYAATTDPKIGTPFFMACEILFGAPFAPPPRVDPPPFTIAPIKRQRRPRPVIPSILHDLESIWWIAQGGLHAHVLPELTAVAAGLDSVAEHLLFYFLRHTLDSDTVDSLHGSGFEILLLLFEQLSPVIPALALTTRSDKTVVRTSVLQRKRPRSNDDGEYQPGTEASNAPPGSGKALGSKRSKTRNQKADSGS</sequence>
<evidence type="ECO:0000313" key="3">
    <source>
        <dbReference type="EMBL" id="EAU87484.2"/>
    </source>
</evidence>
<name>A8NK10_COPC7</name>
<dbReference type="OMA" id="LGPCTIA"/>
<dbReference type="RefSeq" id="XP_001834507.2">
    <property type="nucleotide sequence ID" value="XM_001834455.2"/>
</dbReference>
<dbReference type="Pfam" id="PF17667">
    <property type="entry name" value="Pkinase_fungal"/>
    <property type="match status" value="1"/>
</dbReference>
<gene>
    <name evidence="3" type="ORF">CC1G_02243</name>
</gene>
<dbReference type="Proteomes" id="UP000001861">
    <property type="component" value="Unassembled WGS sequence"/>
</dbReference>
<dbReference type="STRING" id="240176.A8NK10"/>
<feature type="compositionally biased region" description="Polar residues" evidence="1">
    <location>
        <begin position="379"/>
        <end position="390"/>
    </location>
</feature>
<dbReference type="Gene3D" id="1.10.510.10">
    <property type="entry name" value="Transferase(Phosphotransferase) domain 1"/>
    <property type="match status" value="1"/>
</dbReference>
<dbReference type="PANTHER" id="PTHR38248:SF2">
    <property type="entry name" value="FUNK1 11"/>
    <property type="match status" value="1"/>
</dbReference>
<dbReference type="InterPro" id="IPR040976">
    <property type="entry name" value="Pkinase_fungal"/>
</dbReference>
<dbReference type="KEGG" id="cci:CC1G_02243"/>
<dbReference type="EMBL" id="AACS02000010">
    <property type="protein sequence ID" value="EAU87484.2"/>
    <property type="molecule type" value="Genomic_DNA"/>
</dbReference>
<dbReference type="OrthoDB" id="3271139at2759"/>
<dbReference type="GO" id="GO:0016301">
    <property type="term" value="F:kinase activity"/>
    <property type="evidence" value="ECO:0007669"/>
    <property type="project" value="UniProtKB-KW"/>
</dbReference>
<protein>
    <submittedName>
        <fullName evidence="3">Other/FunK1 protein kinase</fullName>
    </submittedName>
</protein>
<dbReference type="SUPFAM" id="SSF56112">
    <property type="entry name" value="Protein kinase-like (PK-like)"/>
    <property type="match status" value="1"/>
</dbReference>
<feature type="region of interest" description="Disordered" evidence="1">
    <location>
        <begin position="367"/>
        <end position="390"/>
    </location>
</feature>
<evidence type="ECO:0000256" key="1">
    <source>
        <dbReference type="SAM" id="MobiDB-lite"/>
    </source>
</evidence>
<feature type="region of interest" description="Disordered" evidence="1">
    <location>
        <begin position="623"/>
        <end position="671"/>
    </location>
</feature>
<keyword evidence="3" id="KW-0418">Kinase</keyword>
<keyword evidence="4" id="KW-1185">Reference proteome</keyword>
<dbReference type="InterPro" id="IPR011009">
    <property type="entry name" value="Kinase-like_dom_sf"/>
</dbReference>
<dbReference type="InParanoid" id="A8NK10"/>
<feature type="domain" description="Fungal-type protein kinase" evidence="2">
    <location>
        <begin position="119"/>
        <end position="543"/>
    </location>
</feature>
<proteinExistence type="predicted"/>
<dbReference type="GeneID" id="6011022"/>
<dbReference type="PANTHER" id="PTHR38248">
    <property type="entry name" value="FUNK1 6"/>
    <property type="match status" value="1"/>
</dbReference>
<evidence type="ECO:0000259" key="2">
    <source>
        <dbReference type="Pfam" id="PF17667"/>
    </source>
</evidence>
<dbReference type="AlphaFoldDB" id="A8NK10"/>
<accession>A8NK10</accession>
<dbReference type="HOGENOM" id="CLU_011584_0_1_1"/>